<dbReference type="EMBL" id="UFQT01000332">
    <property type="protein sequence ID" value="SSX23310.1"/>
    <property type="molecule type" value="Genomic_DNA"/>
</dbReference>
<evidence type="ECO:0000313" key="1">
    <source>
        <dbReference type="EMBL" id="SSX23310.1"/>
    </source>
</evidence>
<reference evidence="1" key="1">
    <citation type="submission" date="2018-07" db="EMBL/GenBank/DDBJ databases">
        <authorList>
            <person name="Quirk P.G."/>
            <person name="Krulwich T.A."/>
        </authorList>
    </citation>
    <scope>NUCLEOTIDE SEQUENCE</scope>
</reference>
<dbReference type="AlphaFoldDB" id="A0A336LZS1"/>
<sequence>MPQLNENVIHATQDGTACGRQGLEYELHMLMYLFINAFLHKLENFRMRFQIRDYDNEKKKPKEIGAFDDIVIRTENDEYILFQLKHKDITTKEPNKIQYSHLFPQNKSDFGIVKYIISYIKTKYCDTLKNYSDFTGKANKKNKIFKAVIYTNTIFNFDENNRISAQNPDEYIIADEFSINDLNHKVLTSFLSKGGKSYHKFSFNEIIRNIKDGKEISKLRKVIADCYKVEESEISEKQIEEEIEDASDHIIYAGNQPNYKTLRELTEKMIEQHFIIFDVNNFVQSLYKDLINWTSHKETFPPEITFENICNYFKPHFKFYYCLPDPITPFCENTEELFVLNVAAKVLIKCHDFLPLDSNSDNSINYMKCAMQEKLNLQSYNRVTNWISNKLWKHENDEHLIVELDSMLNNLRKLGKSNACKVIPEILMKSYNRLKLPNNSSFLKSFIMTNIINNDWTVTLPKIIVSGDCGLGKSELILRLIDILKRENYFDIIIRISAESENSVMNSLQQVALKLNRKSNCSGDTIENTIIGKA</sequence>
<protein>
    <submittedName>
        <fullName evidence="1">CSON008730 protein</fullName>
    </submittedName>
</protein>
<organism evidence="1">
    <name type="scientific">Culicoides sonorensis</name>
    <name type="common">Biting midge</name>
    <dbReference type="NCBI Taxonomy" id="179676"/>
    <lineage>
        <taxon>Eukaryota</taxon>
        <taxon>Metazoa</taxon>
        <taxon>Ecdysozoa</taxon>
        <taxon>Arthropoda</taxon>
        <taxon>Hexapoda</taxon>
        <taxon>Insecta</taxon>
        <taxon>Pterygota</taxon>
        <taxon>Neoptera</taxon>
        <taxon>Endopterygota</taxon>
        <taxon>Diptera</taxon>
        <taxon>Nematocera</taxon>
        <taxon>Chironomoidea</taxon>
        <taxon>Ceratopogonidae</taxon>
        <taxon>Ceratopogoninae</taxon>
        <taxon>Culicoides</taxon>
        <taxon>Monoculicoides</taxon>
    </lineage>
</organism>
<accession>A0A336LZS1</accession>
<name>A0A336LZS1_CULSO</name>
<dbReference type="VEuPathDB" id="VectorBase:CSON008730"/>
<gene>
    <name evidence="1" type="primary">CSON008730</name>
</gene>
<proteinExistence type="predicted"/>